<evidence type="ECO:0000256" key="10">
    <source>
        <dbReference type="PROSITE-ProRule" id="PRU01360"/>
    </source>
</evidence>
<evidence type="ECO:0000256" key="8">
    <source>
        <dbReference type="ARBA" id="ARBA00023170"/>
    </source>
</evidence>
<evidence type="ECO:0000256" key="5">
    <source>
        <dbReference type="ARBA" id="ARBA00022692"/>
    </source>
</evidence>
<keyword evidence="16" id="KW-1185">Reference proteome</keyword>
<comment type="caution">
    <text evidence="15">The sequence shown here is derived from an EMBL/GenBank/DDBJ whole genome shotgun (WGS) entry which is preliminary data.</text>
</comment>
<evidence type="ECO:0000259" key="14">
    <source>
        <dbReference type="Pfam" id="PF07715"/>
    </source>
</evidence>
<evidence type="ECO:0000259" key="13">
    <source>
        <dbReference type="Pfam" id="PF00593"/>
    </source>
</evidence>
<dbReference type="Pfam" id="PF07715">
    <property type="entry name" value="Plug"/>
    <property type="match status" value="1"/>
</dbReference>
<keyword evidence="9 10" id="KW-0998">Cell outer membrane</keyword>
<dbReference type="InterPro" id="IPR039426">
    <property type="entry name" value="TonB-dep_rcpt-like"/>
</dbReference>
<sequence length="952" mass="103617">MKLHKQRPHLIALACAGLLPLSPLARAAGAETLERVEVTGSHIKRASDEGSTPVQVLRREDLQRLGANTVQEMLNSLSSATPRSGLSDVDGANSFAGGSSGASQRNLGKQSTLVLLNFRRVAPYPLADFSEVFTNLDALPAEAVERIEILKSGGAAIYGSDAVAGVINIITRQDFQGVAASASRQQGLGAAKFTESRASLSAGTGDLAKQGFNIFAHAELFSRKAETDWRRLLGEVNPRYKEIFPGLGGPATYTDYNAPGNVFPMDGPPHALPGCKTLNPNGLCLKDDLASAELSPAAERANLLLRARYRPTAELDGFTEVLYSRTRNDYQQRPFSIQWPYRWLNPATNTPLTFQPNRGLPAGHPLNPSPFEAQLHYAFDDAPTANQLRSEQYRALTGLQGVWQGMDWEVAVGVTGGKTRLTQQGGFASDSGFKSLIGDYNAFPLAPDYFNKPGGYQLGKANSPDVLARLFPVLGWDGQNRQTFVDGKLSGDLAQWQHGAVSVATGFDLRHESMKIIPTDNIQHGDIIGLGTSVSDGARNAAAIYAELSLPVAAQLTLEAAGRVDKFDGFGAHASPKLGLRYQPSKQWLLRAALETGFRAPNLTESATSTKSAFTPPLRDPRRCDAAQALANDLHAQASALPANDPARAALEGRAGYTVNVECNGFVNMVTLNNPDLKPETSRSVSLGLVFTPDRGWNLALDYYNIERKDEISMRNPNELLAMEAALPSGVVRRDSDPNRDGSFISPQERAKYFDATHPYVGSIQSVTNRFENQFKTRTSGLDLAINAALPTRFGRLGWTLDGSYLLNFQQWLASTGDWSVNMAGRYGYERLKLRNTVSLQHGNFSHALSHVYRSGQSLEANDDDRGYAAADCVARGWPADLCRVGSAQQFDYDIAYTGFKGLRLSAHLFNLFAQRPPLDLRAADQARGGNYPFDRADVRGRMLKLAAEYRF</sequence>
<keyword evidence="6 11" id="KW-0798">TonB box</keyword>
<evidence type="ECO:0000256" key="4">
    <source>
        <dbReference type="ARBA" id="ARBA00022452"/>
    </source>
</evidence>
<dbReference type="InterPro" id="IPR012910">
    <property type="entry name" value="Plug_dom"/>
</dbReference>
<evidence type="ECO:0000256" key="2">
    <source>
        <dbReference type="ARBA" id="ARBA00009810"/>
    </source>
</evidence>
<evidence type="ECO:0000256" key="3">
    <source>
        <dbReference type="ARBA" id="ARBA00022448"/>
    </source>
</evidence>
<dbReference type="PANTHER" id="PTHR47234:SF2">
    <property type="entry name" value="TONB-DEPENDENT RECEPTOR"/>
    <property type="match status" value="1"/>
</dbReference>
<dbReference type="EMBL" id="JAVXZY010000004">
    <property type="protein sequence ID" value="MDT9000114.1"/>
    <property type="molecule type" value="Genomic_DNA"/>
</dbReference>
<dbReference type="Gene3D" id="2.170.130.10">
    <property type="entry name" value="TonB-dependent receptor, plug domain"/>
    <property type="match status" value="1"/>
</dbReference>
<keyword evidence="4 10" id="KW-1134">Transmembrane beta strand</keyword>
<keyword evidence="7 10" id="KW-0472">Membrane</keyword>
<comment type="subcellular location">
    <subcellularLocation>
        <location evidence="1 10">Cell outer membrane</location>
        <topology evidence="1 10">Multi-pass membrane protein</topology>
    </subcellularLocation>
</comment>
<dbReference type="RefSeq" id="WP_315650664.1">
    <property type="nucleotide sequence ID" value="NZ_JAVXZY010000004.1"/>
</dbReference>
<dbReference type="InterPro" id="IPR036942">
    <property type="entry name" value="Beta-barrel_TonB_sf"/>
</dbReference>
<dbReference type="SUPFAM" id="SSF56935">
    <property type="entry name" value="Porins"/>
    <property type="match status" value="1"/>
</dbReference>
<dbReference type="InterPro" id="IPR000531">
    <property type="entry name" value="Beta-barrel_TonB"/>
</dbReference>
<evidence type="ECO:0000256" key="9">
    <source>
        <dbReference type="ARBA" id="ARBA00023237"/>
    </source>
</evidence>
<organism evidence="15 16">
    <name type="scientific">Roseateles aquae</name>
    <dbReference type="NCBI Taxonomy" id="3077235"/>
    <lineage>
        <taxon>Bacteria</taxon>
        <taxon>Pseudomonadati</taxon>
        <taxon>Pseudomonadota</taxon>
        <taxon>Betaproteobacteria</taxon>
        <taxon>Burkholderiales</taxon>
        <taxon>Sphaerotilaceae</taxon>
        <taxon>Roseateles</taxon>
    </lineage>
</organism>
<feature type="chain" id="PRO_5046786066" evidence="12">
    <location>
        <begin position="28"/>
        <end position="952"/>
    </location>
</feature>
<dbReference type="InterPro" id="IPR037066">
    <property type="entry name" value="Plug_dom_sf"/>
</dbReference>
<keyword evidence="5 10" id="KW-0812">Transmembrane</keyword>
<comment type="similarity">
    <text evidence="2 10 11">Belongs to the TonB-dependent receptor family.</text>
</comment>
<dbReference type="PROSITE" id="PS52016">
    <property type="entry name" value="TONB_DEPENDENT_REC_3"/>
    <property type="match status" value="1"/>
</dbReference>
<feature type="domain" description="TonB-dependent receptor plug" evidence="14">
    <location>
        <begin position="51"/>
        <end position="166"/>
    </location>
</feature>
<keyword evidence="12" id="KW-0732">Signal</keyword>
<evidence type="ECO:0000313" key="15">
    <source>
        <dbReference type="EMBL" id="MDT9000114.1"/>
    </source>
</evidence>
<accession>A0ABU3PC15</accession>
<evidence type="ECO:0000256" key="6">
    <source>
        <dbReference type="ARBA" id="ARBA00023077"/>
    </source>
</evidence>
<name>A0ABU3PC15_9BURK</name>
<feature type="domain" description="TonB-dependent receptor-like beta-barrel" evidence="13">
    <location>
        <begin position="338"/>
        <end position="912"/>
    </location>
</feature>
<evidence type="ECO:0000256" key="7">
    <source>
        <dbReference type="ARBA" id="ARBA00023136"/>
    </source>
</evidence>
<proteinExistence type="inferred from homology"/>
<dbReference type="Gene3D" id="2.40.170.20">
    <property type="entry name" value="TonB-dependent receptor, beta-barrel domain"/>
    <property type="match status" value="1"/>
</dbReference>
<evidence type="ECO:0000313" key="16">
    <source>
        <dbReference type="Proteomes" id="UP001246372"/>
    </source>
</evidence>
<evidence type="ECO:0000256" key="11">
    <source>
        <dbReference type="RuleBase" id="RU003357"/>
    </source>
</evidence>
<protein>
    <submittedName>
        <fullName evidence="15">TonB-dependent receptor</fullName>
    </submittedName>
</protein>
<dbReference type="PANTHER" id="PTHR47234">
    <property type="match status" value="1"/>
</dbReference>
<evidence type="ECO:0000256" key="1">
    <source>
        <dbReference type="ARBA" id="ARBA00004571"/>
    </source>
</evidence>
<dbReference type="Proteomes" id="UP001246372">
    <property type="component" value="Unassembled WGS sequence"/>
</dbReference>
<dbReference type="Pfam" id="PF00593">
    <property type="entry name" value="TonB_dep_Rec_b-barrel"/>
    <property type="match status" value="1"/>
</dbReference>
<reference evidence="15" key="1">
    <citation type="submission" date="2023-09" db="EMBL/GenBank/DDBJ databases">
        <title>Paucibacter sp. APW11 Genome sequencing and assembly.</title>
        <authorList>
            <person name="Kim I."/>
        </authorList>
    </citation>
    <scope>NUCLEOTIDE SEQUENCE</scope>
    <source>
        <strain evidence="15">APW11</strain>
    </source>
</reference>
<feature type="signal peptide" evidence="12">
    <location>
        <begin position="1"/>
        <end position="27"/>
    </location>
</feature>
<evidence type="ECO:0000256" key="12">
    <source>
        <dbReference type="SAM" id="SignalP"/>
    </source>
</evidence>
<keyword evidence="8 15" id="KW-0675">Receptor</keyword>
<keyword evidence="3 10" id="KW-0813">Transport</keyword>
<gene>
    <name evidence="15" type="ORF">RQP53_12630</name>
</gene>